<proteinExistence type="predicted"/>
<reference evidence="3" key="1">
    <citation type="journal article" date="2012" name="Science">
        <title>The Paleozoic origin of enzymatic lignin decomposition reconstructed from 31 fungal genomes.</title>
        <authorList>
            <person name="Floudas D."/>
            <person name="Binder M."/>
            <person name="Riley R."/>
            <person name="Barry K."/>
            <person name="Blanchette R.A."/>
            <person name="Henrissat B."/>
            <person name="Martinez A.T."/>
            <person name="Otillar R."/>
            <person name="Spatafora J.W."/>
            <person name="Yadav J.S."/>
            <person name="Aerts A."/>
            <person name="Benoit I."/>
            <person name="Boyd A."/>
            <person name="Carlson A."/>
            <person name="Copeland A."/>
            <person name="Coutinho P.M."/>
            <person name="de Vries R.P."/>
            <person name="Ferreira P."/>
            <person name="Findley K."/>
            <person name="Foster B."/>
            <person name="Gaskell J."/>
            <person name="Glotzer D."/>
            <person name="Gorecki P."/>
            <person name="Heitman J."/>
            <person name="Hesse C."/>
            <person name="Hori C."/>
            <person name="Igarashi K."/>
            <person name="Jurgens J.A."/>
            <person name="Kallen N."/>
            <person name="Kersten P."/>
            <person name="Kohler A."/>
            <person name="Kuees U."/>
            <person name="Kumar T.K.A."/>
            <person name="Kuo A."/>
            <person name="LaButti K."/>
            <person name="Larrondo L.F."/>
            <person name="Lindquist E."/>
            <person name="Ling A."/>
            <person name="Lombard V."/>
            <person name="Lucas S."/>
            <person name="Lundell T."/>
            <person name="Martin R."/>
            <person name="McLaughlin D.J."/>
            <person name="Morgenstern I."/>
            <person name="Morin E."/>
            <person name="Murat C."/>
            <person name="Nagy L.G."/>
            <person name="Nolan M."/>
            <person name="Ohm R.A."/>
            <person name="Patyshakuliyeva A."/>
            <person name="Rokas A."/>
            <person name="Ruiz-Duenas F.J."/>
            <person name="Sabat G."/>
            <person name="Salamov A."/>
            <person name="Samejima M."/>
            <person name="Schmutz J."/>
            <person name="Slot J.C."/>
            <person name="St John F."/>
            <person name="Stenlid J."/>
            <person name="Sun H."/>
            <person name="Sun S."/>
            <person name="Syed K."/>
            <person name="Tsang A."/>
            <person name="Wiebenga A."/>
            <person name="Young D."/>
            <person name="Pisabarro A."/>
            <person name="Eastwood D.C."/>
            <person name="Martin F."/>
            <person name="Cullen D."/>
            <person name="Grigoriev I.V."/>
            <person name="Hibbett D.S."/>
        </authorList>
    </citation>
    <scope>NUCLEOTIDE SEQUENCE [LARGE SCALE GENOMIC DNA]</scope>
    <source>
        <strain evidence="3">RWD-64-598 SS2</strain>
    </source>
</reference>
<evidence type="ECO:0000259" key="1">
    <source>
        <dbReference type="Pfam" id="PF00724"/>
    </source>
</evidence>
<evidence type="ECO:0000313" key="2">
    <source>
        <dbReference type="EMBL" id="EIW80405.1"/>
    </source>
</evidence>
<protein>
    <submittedName>
        <fullName evidence="2">FMN-linked oxidoreductase</fullName>
    </submittedName>
</protein>
<evidence type="ECO:0000313" key="3">
    <source>
        <dbReference type="Proteomes" id="UP000053558"/>
    </source>
</evidence>
<dbReference type="Proteomes" id="UP000053558">
    <property type="component" value="Unassembled WGS sequence"/>
</dbReference>
<dbReference type="PANTHER" id="PTHR22893:SF91">
    <property type="entry name" value="NADPH DEHYDROGENASE 2-RELATED"/>
    <property type="match status" value="1"/>
</dbReference>
<organism evidence="2 3">
    <name type="scientific">Coniophora puteana (strain RWD-64-598)</name>
    <name type="common">Brown rot fungus</name>
    <dbReference type="NCBI Taxonomy" id="741705"/>
    <lineage>
        <taxon>Eukaryota</taxon>
        <taxon>Fungi</taxon>
        <taxon>Dikarya</taxon>
        <taxon>Basidiomycota</taxon>
        <taxon>Agaricomycotina</taxon>
        <taxon>Agaricomycetes</taxon>
        <taxon>Agaricomycetidae</taxon>
        <taxon>Boletales</taxon>
        <taxon>Coniophorineae</taxon>
        <taxon>Coniophoraceae</taxon>
        <taxon>Coniophora</taxon>
    </lineage>
</organism>
<feature type="domain" description="NADH:flavin oxidoreductase/NADH oxidase N-terminal" evidence="1">
    <location>
        <begin position="9"/>
        <end position="86"/>
    </location>
</feature>
<dbReference type="GO" id="GO:0010181">
    <property type="term" value="F:FMN binding"/>
    <property type="evidence" value="ECO:0007669"/>
    <property type="project" value="InterPro"/>
</dbReference>
<comment type="caution">
    <text evidence="2">The sequence shown here is derived from an EMBL/GenBank/DDBJ whole genome shotgun (WGS) entry which is preliminary data.</text>
</comment>
<dbReference type="Pfam" id="PF00724">
    <property type="entry name" value="Oxidored_FMN"/>
    <property type="match status" value="2"/>
</dbReference>
<feature type="domain" description="NADH:flavin oxidoreductase/NADH oxidase N-terminal" evidence="1">
    <location>
        <begin position="121"/>
        <end position="200"/>
    </location>
</feature>
<dbReference type="EMBL" id="JH711579">
    <property type="protein sequence ID" value="EIW80405.1"/>
    <property type="molecule type" value="Genomic_DNA"/>
</dbReference>
<dbReference type="OMA" id="RERRSCI"/>
<dbReference type="InterPro" id="IPR001155">
    <property type="entry name" value="OxRdtase_FMN_N"/>
</dbReference>
<dbReference type="PANTHER" id="PTHR22893">
    <property type="entry name" value="NADH OXIDOREDUCTASE-RELATED"/>
    <property type="match status" value="1"/>
</dbReference>
<accession>A0A5M3MNU7</accession>
<dbReference type="RefSeq" id="XP_007769361.1">
    <property type="nucleotide sequence ID" value="XM_007771171.1"/>
</dbReference>
<dbReference type="GeneID" id="19205428"/>
<dbReference type="OrthoDB" id="276546at2759"/>
<dbReference type="Gene3D" id="3.20.20.70">
    <property type="entry name" value="Aldolase class I"/>
    <property type="match status" value="1"/>
</dbReference>
<dbReference type="GO" id="GO:0016491">
    <property type="term" value="F:oxidoreductase activity"/>
    <property type="evidence" value="ECO:0007669"/>
    <property type="project" value="InterPro"/>
</dbReference>
<name>A0A5M3MNU7_CONPW</name>
<dbReference type="KEGG" id="cput:CONPUDRAFT_165934"/>
<dbReference type="InterPro" id="IPR045247">
    <property type="entry name" value="Oye-like"/>
</dbReference>
<dbReference type="SUPFAM" id="SSF51395">
    <property type="entry name" value="FMN-linked oxidoreductases"/>
    <property type="match status" value="1"/>
</dbReference>
<dbReference type="AlphaFoldDB" id="A0A5M3MNU7"/>
<sequence>MTDSQTPALFRPIRVGELQLQHRVVLAPMTRVRAHNDHVPGPHAAEYYSQRTCTHGTLLITDSTSISPKAGGLPYLPGVWSEPQIAAGADVRILAAEGGFPLVGPSDIPNTDHIPGGGGVPRPLTTQEIKEYVEMFVIAAKNAMQAGFDGVEIHGANGWLIDQFLQDVSYNRTDEYGGSVENRSRFALEVVDAVVAAIGGSHTYPIPEKDLSAFGDVHIHRLCNEFLFSRQL</sequence>
<keyword evidence="3" id="KW-1185">Reference proteome</keyword>
<dbReference type="InterPro" id="IPR013785">
    <property type="entry name" value="Aldolase_TIM"/>
</dbReference>
<gene>
    <name evidence="2" type="ORF">CONPUDRAFT_165934</name>
</gene>